<name>A0A0F8YLK3_9ZZZZ</name>
<protein>
    <recommendedName>
        <fullName evidence="2">PBP domain-containing protein</fullName>
    </recommendedName>
</protein>
<sequence length="86" mass="9876">DRGTWLSKMDTLDLEILFEGDPPLFNQYGIMAVNPERYGFVKYKEAMVLIKWITSPEGQKAIADYRTTLGDQLFKPNYKGENGNAR</sequence>
<evidence type="ECO:0008006" key="2">
    <source>
        <dbReference type="Google" id="ProtNLM"/>
    </source>
</evidence>
<dbReference type="EMBL" id="LAZR01052752">
    <property type="protein sequence ID" value="KKK82263.1"/>
    <property type="molecule type" value="Genomic_DNA"/>
</dbReference>
<evidence type="ECO:0000313" key="1">
    <source>
        <dbReference type="EMBL" id="KKK82263.1"/>
    </source>
</evidence>
<feature type="non-terminal residue" evidence="1">
    <location>
        <position position="1"/>
    </location>
</feature>
<dbReference type="Gene3D" id="3.40.190.10">
    <property type="entry name" value="Periplasmic binding protein-like II"/>
    <property type="match status" value="1"/>
</dbReference>
<dbReference type="SUPFAM" id="SSF53850">
    <property type="entry name" value="Periplasmic binding protein-like II"/>
    <property type="match status" value="1"/>
</dbReference>
<proteinExistence type="predicted"/>
<gene>
    <name evidence="1" type="ORF">LCGC14_2805130</name>
</gene>
<dbReference type="AlphaFoldDB" id="A0A0F8YLK3"/>
<organism evidence="1">
    <name type="scientific">marine sediment metagenome</name>
    <dbReference type="NCBI Taxonomy" id="412755"/>
    <lineage>
        <taxon>unclassified sequences</taxon>
        <taxon>metagenomes</taxon>
        <taxon>ecological metagenomes</taxon>
    </lineage>
</organism>
<dbReference type="PANTHER" id="PTHR37945:SF1">
    <property type="entry name" value="EXTRACELLULAR TUNGSTATE BINDING PROTEIN"/>
    <property type="match status" value="1"/>
</dbReference>
<dbReference type="InterPro" id="IPR052738">
    <property type="entry name" value="ABC-Tungstate_binding"/>
</dbReference>
<accession>A0A0F8YLK3</accession>
<reference evidence="1" key="1">
    <citation type="journal article" date="2015" name="Nature">
        <title>Complex archaea that bridge the gap between prokaryotes and eukaryotes.</title>
        <authorList>
            <person name="Spang A."/>
            <person name="Saw J.H."/>
            <person name="Jorgensen S.L."/>
            <person name="Zaremba-Niedzwiedzka K."/>
            <person name="Martijn J."/>
            <person name="Lind A.E."/>
            <person name="van Eijk R."/>
            <person name="Schleper C."/>
            <person name="Guy L."/>
            <person name="Ettema T.J."/>
        </authorList>
    </citation>
    <scope>NUCLEOTIDE SEQUENCE</scope>
</reference>
<comment type="caution">
    <text evidence="1">The sequence shown here is derived from an EMBL/GenBank/DDBJ whole genome shotgun (WGS) entry which is preliminary data.</text>
</comment>
<dbReference type="PANTHER" id="PTHR37945">
    <property type="entry name" value="EXTRACELLULAR TUNGSTATE BINDING PROTEIN"/>
    <property type="match status" value="1"/>
</dbReference>